<sequence>KALDEEEVHFEFTDQLSPGVVKVNHPFLYVIMPMRTS</sequence>
<evidence type="ECO:0000313" key="1">
    <source>
        <dbReference type="EMBL" id="SVB39343.1"/>
    </source>
</evidence>
<evidence type="ECO:0008006" key="2">
    <source>
        <dbReference type="Google" id="ProtNLM"/>
    </source>
</evidence>
<dbReference type="InterPro" id="IPR046938">
    <property type="entry name" value="DNA_clamp_sf"/>
</dbReference>
<protein>
    <recommendedName>
        <fullName evidence="2">DNA polymerase III beta sliding clamp C-terminal domain-containing protein</fullName>
    </recommendedName>
</protein>
<name>A0A382DNZ4_9ZZZZ</name>
<dbReference type="InterPro" id="IPR023795">
    <property type="entry name" value="Serpin_CS"/>
</dbReference>
<dbReference type="AlphaFoldDB" id="A0A382DNZ4"/>
<organism evidence="1">
    <name type="scientific">marine metagenome</name>
    <dbReference type="NCBI Taxonomy" id="408172"/>
    <lineage>
        <taxon>unclassified sequences</taxon>
        <taxon>metagenomes</taxon>
        <taxon>ecological metagenomes</taxon>
    </lineage>
</organism>
<dbReference type="Gene3D" id="3.10.150.10">
    <property type="entry name" value="DNA Polymerase III, subunit A, domain 2"/>
    <property type="match status" value="1"/>
</dbReference>
<accession>A0A382DNZ4</accession>
<dbReference type="EMBL" id="UINC01040033">
    <property type="protein sequence ID" value="SVB39343.1"/>
    <property type="molecule type" value="Genomic_DNA"/>
</dbReference>
<feature type="non-terminal residue" evidence="1">
    <location>
        <position position="1"/>
    </location>
</feature>
<dbReference type="PROSITE" id="PS00284">
    <property type="entry name" value="SERPIN"/>
    <property type="match status" value="1"/>
</dbReference>
<gene>
    <name evidence="1" type="ORF">METZ01_LOCUS192197</name>
</gene>
<reference evidence="1" key="1">
    <citation type="submission" date="2018-05" db="EMBL/GenBank/DDBJ databases">
        <authorList>
            <person name="Lanie J.A."/>
            <person name="Ng W.-L."/>
            <person name="Kazmierczak K.M."/>
            <person name="Andrzejewski T.M."/>
            <person name="Davidsen T.M."/>
            <person name="Wayne K.J."/>
            <person name="Tettelin H."/>
            <person name="Glass J.I."/>
            <person name="Rusch D."/>
            <person name="Podicherti R."/>
            <person name="Tsui H.-C.T."/>
            <person name="Winkler M.E."/>
        </authorList>
    </citation>
    <scope>NUCLEOTIDE SEQUENCE</scope>
</reference>
<proteinExistence type="predicted"/>
<dbReference type="SUPFAM" id="SSF55979">
    <property type="entry name" value="DNA clamp"/>
    <property type="match status" value="1"/>
</dbReference>